<dbReference type="Gene3D" id="1.10.10.1450">
    <property type="match status" value="1"/>
</dbReference>
<feature type="domain" description="Mos1 transposase HTH" evidence="1">
    <location>
        <begin position="188"/>
        <end position="217"/>
    </location>
</feature>
<evidence type="ECO:0000259" key="1">
    <source>
        <dbReference type="Pfam" id="PF17906"/>
    </source>
</evidence>
<dbReference type="Pfam" id="PF17906">
    <property type="entry name" value="HTH_48"/>
    <property type="match status" value="1"/>
</dbReference>
<dbReference type="InterPro" id="IPR041426">
    <property type="entry name" value="Mos1_HTH"/>
</dbReference>
<gene>
    <name evidence="2" type="ORF">V1478_007639</name>
</gene>
<sequence>MENRKDYASGRFNHRLKNEFRKYQNETKGGKFSRFTVCQDNSICPGIHLNYTRNKYGNSDKLVCFVSRNLLLVSTAKDLLEMLVRYTYFHICRQVPSYYARYYYVSPIACGLARARMRQFYHGRDGGDGNVGTSMLELGISGFTVPFRSFRSVWDVSFLSQYKYGRTRRGFQTYFIILFPKRQERVASTQNLCAVYGNEALNERQGQNWFAKFRSGKIIESIWRMTDRRNQMEEIGSKKKGRKRCDCCKETKIFQISDIFCDRNIKNGHLQNRIIFYNITISINYQNRMEIVTIRIHGVEMYLLSIK</sequence>
<proteinExistence type="predicted"/>
<dbReference type="AlphaFoldDB" id="A0ABD2B3S4"/>
<protein>
    <submittedName>
        <fullName evidence="2">Transposase</fullName>
    </submittedName>
</protein>
<organism evidence="2 3">
    <name type="scientific">Vespula squamosa</name>
    <name type="common">Southern yellow jacket</name>
    <name type="synonym">Wasp</name>
    <dbReference type="NCBI Taxonomy" id="30214"/>
    <lineage>
        <taxon>Eukaryota</taxon>
        <taxon>Metazoa</taxon>
        <taxon>Ecdysozoa</taxon>
        <taxon>Arthropoda</taxon>
        <taxon>Hexapoda</taxon>
        <taxon>Insecta</taxon>
        <taxon>Pterygota</taxon>
        <taxon>Neoptera</taxon>
        <taxon>Endopterygota</taxon>
        <taxon>Hymenoptera</taxon>
        <taxon>Apocrita</taxon>
        <taxon>Aculeata</taxon>
        <taxon>Vespoidea</taxon>
        <taxon>Vespidae</taxon>
        <taxon>Vespinae</taxon>
        <taxon>Vespula</taxon>
    </lineage>
</organism>
<reference evidence="2 3" key="1">
    <citation type="journal article" date="2024" name="Ann. Entomol. Soc. Am.">
        <title>Genomic analyses of the southern and eastern yellowjacket wasps (Hymenoptera: Vespidae) reveal evolutionary signatures of social life.</title>
        <authorList>
            <person name="Catto M.A."/>
            <person name="Caine P.B."/>
            <person name="Orr S.E."/>
            <person name="Hunt B.G."/>
            <person name="Goodisman M.A.D."/>
        </authorList>
    </citation>
    <scope>NUCLEOTIDE SEQUENCE [LARGE SCALE GENOMIC DNA]</scope>
    <source>
        <strain evidence="2">233</strain>
        <tissue evidence="2">Head and thorax</tissue>
    </source>
</reference>
<name>A0ABD2B3S4_VESSQ</name>
<dbReference type="EMBL" id="JAUDFV010000133">
    <property type="protein sequence ID" value="KAL2727361.1"/>
    <property type="molecule type" value="Genomic_DNA"/>
</dbReference>
<evidence type="ECO:0000313" key="3">
    <source>
        <dbReference type="Proteomes" id="UP001607302"/>
    </source>
</evidence>
<evidence type="ECO:0000313" key="2">
    <source>
        <dbReference type="EMBL" id="KAL2727361.1"/>
    </source>
</evidence>
<dbReference type="Proteomes" id="UP001607302">
    <property type="component" value="Unassembled WGS sequence"/>
</dbReference>
<comment type="caution">
    <text evidence="2">The sequence shown here is derived from an EMBL/GenBank/DDBJ whole genome shotgun (WGS) entry which is preliminary data.</text>
</comment>
<keyword evidence="3" id="KW-1185">Reference proteome</keyword>
<accession>A0ABD2B3S4</accession>